<evidence type="ECO:0000256" key="1">
    <source>
        <dbReference type="ARBA" id="ARBA00004651"/>
    </source>
</evidence>
<dbReference type="AlphaFoldDB" id="A0A078MEU8"/>
<dbReference type="InterPro" id="IPR003370">
    <property type="entry name" value="Chromate_transpt"/>
</dbReference>
<evidence type="ECO:0000313" key="9">
    <source>
        <dbReference type="Proteomes" id="UP000044136"/>
    </source>
</evidence>
<keyword evidence="9" id="KW-1185">Reference proteome</keyword>
<name>A0A078MEU8_9STAP</name>
<comment type="similarity">
    <text evidence="2">Belongs to the chromate ion transporter (CHR) (TC 2.A.51) family.</text>
</comment>
<evidence type="ECO:0000313" key="8">
    <source>
        <dbReference type="EMBL" id="CEA03231.1"/>
    </source>
</evidence>
<evidence type="ECO:0000256" key="3">
    <source>
        <dbReference type="ARBA" id="ARBA00022475"/>
    </source>
</evidence>
<feature type="transmembrane region" description="Helical" evidence="7">
    <location>
        <begin position="141"/>
        <end position="172"/>
    </location>
</feature>
<dbReference type="EMBL" id="CCSE01000001">
    <property type="protein sequence ID" value="CEA03231.1"/>
    <property type="molecule type" value="Genomic_DNA"/>
</dbReference>
<evidence type="ECO:0000256" key="6">
    <source>
        <dbReference type="ARBA" id="ARBA00023136"/>
    </source>
</evidence>
<dbReference type="OrthoDB" id="9027281at2"/>
<dbReference type="InterPro" id="IPR052518">
    <property type="entry name" value="CHR_Transporter"/>
</dbReference>
<evidence type="ECO:0000256" key="2">
    <source>
        <dbReference type="ARBA" id="ARBA00005262"/>
    </source>
</evidence>
<sequence length="182" mass="19825">MHFKIFMVFFRVGVLGFGGGPSSIPLVKIEVVDKYGWMTNEDFQDTLAIANVLPGPIITKLAGHIGYQLKGWAGIITALTAIILPTAVLMTILLTLFSEFKDLPWVQGMSAGVVPVVLVMLAVLTVEFMQTAKNASTWKFIIPFTLVMLIVLEVLNIHPALVIGIIIVFSLLQRSGRKAGDS</sequence>
<feature type="transmembrane region" description="Helical" evidence="7">
    <location>
        <begin position="109"/>
        <end position="129"/>
    </location>
</feature>
<protein>
    <submittedName>
        <fullName evidence="8">Chromate transport protein</fullName>
    </submittedName>
</protein>
<gene>
    <name evidence="8" type="primary">chrA1</name>
    <name evidence="8" type="ORF">BN1048_02011</name>
</gene>
<feature type="transmembrane region" description="Helical" evidence="7">
    <location>
        <begin position="72"/>
        <end position="97"/>
    </location>
</feature>
<keyword evidence="3" id="KW-1003">Cell membrane</keyword>
<evidence type="ECO:0000256" key="7">
    <source>
        <dbReference type="SAM" id="Phobius"/>
    </source>
</evidence>
<organism evidence="8 9">
    <name type="scientific">Jeotgalicoccus saudimassiliensis</name>
    <dbReference type="NCBI Taxonomy" id="1461582"/>
    <lineage>
        <taxon>Bacteria</taxon>
        <taxon>Bacillati</taxon>
        <taxon>Bacillota</taxon>
        <taxon>Bacilli</taxon>
        <taxon>Bacillales</taxon>
        <taxon>Staphylococcaceae</taxon>
        <taxon>Jeotgalicoccus</taxon>
    </lineage>
</organism>
<dbReference type="STRING" id="1461582.BN1048_02011"/>
<evidence type="ECO:0000256" key="5">
    <source>
        <dbReference type="ARBA" id="ARBA00022989"/>
    </source>
</evidence>
<dbReference type="GO" id="GO:0005886">
    <property type="term" value="C:plasma membrane"/>
    <property type="evidence" value="ECO:0007669"/>
    <property type="project" value="UniProtKB-SubCell"/>
</dbReference>
<reference evidence="8 9" key="1">
    <citation type="submission" date="2014-07" db="EMBL/GenBank/DDBJ databases">
        <authorList>
            <person name="Urmite Genomes Urmite Genomes"/>
        </authorList>
    </citation>
    <scope>NUCLEOTIDE SEQUENCE [LARGE SCALE GENOMIC DNA]</scope>
    <source>
        <strain evidence="8 9">13MG44_air</strain>
    </source>
</reference>
<dbReference type="PANTHER" id="PTHR43663">
    <property type="entry name" value="CHROMATE TRANSPORT PROTEIN-RELATED"/>
    <property type="match status" value="1"/>
</dbReference>
<dbReference type="HOGENOM" id="CLU_018106_1_2_9"/>
<dbReference type="Proteomes" id="UP000044136">
    <property type="component" value="Unassembled WGS sequence"/>
</dbReference>
<proteinExistence type="inferred from homology"/>
<dbReference type="GO" id="GO:0015109">
    <property type="term" value="F:chromate transmembrane transporter activity"/>
    <property type="evidence" value="ECO:0007669"/>
    <property type="project" value="InterPro"/>
</dbReference>
<keyword evidence="6 7" id="KW-0472">Membrane</keyword>
<comment type="subcellular location">
    <subcellularLocation>
        <location evidence="1">Cell membrane</location>
        <topology evidence="1">Multi-pass membrane protein</topology>
    </subcellularLocation>
</comment>
<dbReference type="RefSeq" id="WP_035810803.1">
    <property type="nucleotide sequence ID" value="NZ_CCSE01000001.1"/>
</dbReference>
<accession>A0A078MEU8</accession>
<dbReference type="PANTHER" id="PTHR43663:SF1">
    <property type="entry name" value="CHROMATE TRANSPORTER"/>
    <property type="match status" value="1"/>
</dbReference>
<evidence type="ECO:0000256" key="4">
    <source>
        <dbReference type="ARBA" id="ARBA00022692"/>
    </source>
</evidence>
<dbReference type="Pfam" id="PF02417">
    <property type="entry name" value="Chromate_transp"/>
    <property type="match status" value="1"/>
</dbReference>
<keyword evidence="4 7" id="KW-0812">Transmembrane</keyword>
<dbReference type="eggNOG" id="COG2059">
    <property type="taxonomic scope" value="Bacteria"/>
</dbReference>
<keyword evidence="5 7" id="KW-1133">Transmembrane helix</keyword>